<gene>
    <name evidence="7" type="ORF">PO587_02025</name>
</gene>
<dbReference type="Gene3D" id="3.30.750.24">
    <property type="entry name" value="STAS domain"/>
    <property type="match status" value="1"/>
</dbReference>
<comment type="caution">
    <text evidence="7">The sequence shown here is derived from an EMBL/GenBank/DDBJ whole genome shotgun (WGS) entry which is preliminary data.</text>
</comment>
<feature type="transmembrane region" description="Helical" evidence="5">
    <location>
        <begin position="393"/>
        <end position="426"/>
    </location>
</feature>
<proteinExistence type="predicted"/>
<accession>A0ABT5FL66</accession>
<dbReference type="InterPro" id="IPR002645">
    <property type="entry name" value="STAS_dom"/>
</dbReference>
<feature type="domain" description="STAS" evidence="6">
    <location>
        <begin position="449"/>
        <end position="564"/>
    </location>
</feature>
<dbReference type="Pfam" id="PF00916">
    <property type="entry name" value="Sulfate_transp"/>
    <property type="match status" value="1"/>
</dbReference>
<dbReference type="PANTHER" id="PTHR11814">
    <property type="entry name" value="SULFATE TRANSPORTER"/>
    <property type="match status" value="1"/>
</dbReference>
<keyword evidence="4 5" id="KW-0472">Membrane</keyword>
<feature type="transmembrane region" description="Helical" evidence="5">
    <location>
        <begin position="189"/>
        <end position="207"/>
    </location>
</feature>
<dbReference type="InterPro" id="IPR011547">
    <property type="entry name" value="SLC26A/SulP_dom"/>
</dbReference>
<dbReference type="CDD" id="cd07042">
    <property type="entry name" value="STAS_SulP_like_sulfate_transporter"/>
    <property type="match status" value="1"/>
</dbReference>
<feature type="transmembrane region" description="Helical" evidence="5">
    <location>
        <begin position="338"/>
        <end position="357"/>
    </location>
</feature>
<comment type="subcellular location">
    <subcellularLocation>
        <location evidence="1">Membrane</location>
        <topology evidence="1">Multi-pass membrane protein</topology>
    </subcellularLocation>
</comment>
<dbReference type="InterPro" id="IPR001902">
    <property type="entry name" value="SLC26A/SulP_fam"/>
</dbReference>
<feature type="transmembrane region" description="Helical" evidence="5">
    <location>
        <begin position="214"/>
        <end position="231"/>
    </location>
</feature>
<name>A0ABT5FL66_9ACTN</name>
<feature type="transmembrane region" description="Helical" evidence="5">
    <location>
        <begin position="140"/>
        <end position="159"/>
    </location>
</feature>
<dbReference type="SUPFAM" id="SSF52091">
    <property type="entry name" value="SpoIIaa-like"/>
    <property type="match status" value="1"/>
</dbReference>
<feature type="transmembrane region" description="Helical" evidence="5">
    <location>
        <begin position="67"/>
        <end position="89"/>
    </location>
</feature>
<evidence type="ECO:0000313" key="8">
    <source>
        <dbReference type="Proteomes" id="UP001221328"/>
    </source>
</evidence>
<feature type="transmembrane region" description="Helical" evidence="5">
    <location>
        <begin position="363"/>
        <end position="381"/>
    </location>
</feature>
<feature type="transmembrane region" description="Helical" evidence="5">
    <location>
        <begin position="109"/>
        <end position="128"/>
    </location>
</feature>
<dbReference type="RefSeq" id="WP_272173860.1">
    <property type="nucleotide sequence ID" value="NZ_JAQOSK010000001.1"/>
</dbReference>
<protein>
    <submittedName>
        <fullName evidence="7">SulP family inorganic anion transporter</fullName>
    </submittedName>
</protein>
<evidence type="ECO:0000256" key="3">
    <source>
        <dbReference type="ARBA" id="ARBA00022989"/>
    </source>
</evidence>
<keyword evidence="2 5" id="KW-0812">Transmembrane</keyword>
<organism evidence="7 8">
    <name type="scientific">Streptomyces gilvifuscus</name>
    <dbReference type="NCBI Taxonomy" id="1550617"/>
    <lineage>
        <taxon>Bacteria</taxon>
        <taxon>Bacillati</taxon>
        <taxon>Actinomycetota</taxon>
        <taxon>Actinomycetes</taxon>
        <taxon>Kitasatosporales</taxon>
        <taxon>Streptomycetaceae</taxon>
        <taxon>Streptomyces</taxon>
    </lineage>
</organism>
<dbReference type="Proteomes" id="UP001221328">
    <property type="component" value="Unassembled WGS sequence"/>
</dbReference>
<keyword evidence="8" id="KW-1185">Reference proteome</keyword>
<dbReference type="EMBL" id="JAQOSK010000001">
    <property type="protein sequence ID" value="MDC2953228.1"/>
    <property type="molecule type" value="Genomic_DNA"/>
</dbReference>
<dbReference type="Pfam" id="PF01740">
    <property type="entry name" value="STAS"/>
    <property type="match status" value="1"/>
</dbReference>
<evidence type="ECO:0000259" key="6">
    <source>
        <dbReference type="PROSITE" id="PS50801"/>
    </source>
</evidence>
<reference evidence="7 8" key="1">
    <citation type="journal article" date="2015" name="Int. J. Syst. Evol. Microbiol.">
        <title>Streptomyces gilvifuscus sp. nov., an actinomycete that produces antibacterial compounds isolated from soil.</title>
        <authorList>
            <person name="Nguyen T.M."/>
            <person name="Kim J."/>
        </authorList>
    </citation>
    <scope>NUCLEOTIDE SEQUENCE [LARGE SCALE GENOMIC DNA]</scope>
    <source>
        <strain evidence="7 8">T113</strain>
    </source>
</reference>
<evidence type="ECO:0000313" key="7">
    <source>
        <dbReference type="EMBL" id="MDC2953228.1"/>
    </source>
</evidence>
<evidence type="ECO:0000256" key="2">
    <source>
        <dbReference type="ARBA" id="ARBA00022692"/>
    </source>
</evidence>
<evidence type="ECO:0000256" key="4">
    <source>
        <dbReference type="ARBA" id="ARBA00023136"/>
    </source>
</evidence>
<keyword evidence="3 5" id="KW-1133">Transmembrane helix</keyword>
<dbReference type="PROSITE" id="PS50801">
    <property type="entry name" value="STAS"/>
    <property type="match status" value="1"/>
</dbReference>
<feature type="transmembrane region" description="Helical" evidence="5">
    <location>
        <begin position="300"/>
        <end position="317"/>
    </location>
</feature>
<sequence>MPADQPRPLTGRRRLFAALPVADWVRGYRRELLRGDVLAGLTVWALIVPESVAYAEIAGVPPQNAFYAAPIALVGYALLGGSRFLIVGATSAAAVLSASTVNGVSGDPGAAVGLSAALAVIVGGVLVAAGAARLGFLTNFLAEPALVGFLFGMALTIMVRQAGKILGVPSGEGDFFQRLAKLLSQADDWSWTTITVGVAAVLSLLLLERVLPRLPASLIVLAAGLILSQALNLHAHGVATVGRIPAAVPVPHLPGISSADWVELAGGSLGVALVVFAESYSIAGRFARLHGDEVKADREMVAVGAVNLAVGLFRGFAVSGSASRSAAAEGAGGRSPMVSLVAAVSVLFTGAFLTSLFTPLPEAVLGAIVIVAVKGFLRVGEMRRYATHDRPSLWIALTALIGVLVFDLLPGLLLAVLMSLLLFIAYSSTPRVAVLGLLPGTGVWGDLREHPRAVAAPGILVARPDGALFFGNVNRVRTAVKGLVAASDRPPRAVVVDLTASYRLGLPVLDTLADLAADLDHQGVELHVARVRAGPTRSLSRHPLHTTLSPDRLHATVTDAVNALSDGRGPS</sequence>
<dbReference type="InterPro" id="IPR036513">
    <property type="entry name" value="STAS_dom_sf"/>
</dbReference>
<evidence type="ECO:0000256" key="1">
    <source>
        <dbReference type="ARBA" id="ARBA00004141"/>
    </source>
</evidence>
<evidence type="ECO:0000256" key="5">
    <source>
        <dbReference type="SAM" id="Phobius"/>
    </source>
</evidence>